<evidence type="ECO:0000256" key="2">
    <source>
        <dbReference type="ARBA" id="ARBA00023015"/>
    </source>
</evidence>
<keyword evidence="2" id="KW-0805">Transcription regulation</keyword>
<dbReference type="PROSITE" id="PS50953">
    <property type="entry name" value="KID"/>
    <property type="match status" value="1"/>
</dbReference>
<evidence type="ECO:0000256" key="5">
    <source>
        <dbReference type="ARBA" id="ARBA00023242"/>
    </source>
</evidence>
<gene>
    <name evidence="10" type="ORF">BINO364_LOCUS6985</name>
</gene>
<dbReference type="PANTHER" id="PTHR45879">
    <property type="entry name" value="CYCLIC AMP RESPONSE ELEMENT-BINDING PROTEIN B"/>
    <property type="match status" value="1"/>
</dbReference>
<keyword evidence="4" id="KW-0804">Transcription</keyword>
<keyword evidence="3" id="KW-0238">DNA-binding</keyword>
<dbReference type="Gene3D" id="1.20.5.170">
    <property type="match status" value="1"/>
</dbReference>
<evidence type="ECO:0000256" key="3">
    <source>
        <dbReference type="ARBA" id="ARBA00023125"/>
    </source>
</evidence>
<evidence type="ECO:0000256" key="7">
    <source>
        <dbReference type="SAM" id="MobiDB-lite"/>
    </source>
</evidence>
<protein>
    <recommendedName>
        <fullName evidence="12">Cyclic AMP response element-binding protein B</fullName>
    </recommendedName>
</protein>
<sequence>MLLSSVSLSEVSVVGMDGMVEENGTSGAAGVTDSLAGAGSSASTTPHVVVTSIVQLTLPTQAPSAQVFILTICIISTMVQSVIQPNQQSVIQTASNIQSVQLPKGNVILVSKPSSVIHTTQGTLQTLQIKPEPNSVVSTQGQSCSDESCSDDDNPKRNYREMLTRRPSYRKILNDLGGGEIAENRMGTKGLESEVSLSPSLSFAPVIPAGALQTDSGLHTLAVSGTTGGGAIVQYATNQDGQFYVPGPILEDQTRKRELRLLKNREAARECRRKKKEYIKCLENRVAVLENQNKALIEELKSLKELYCQQKTE</sequence>
<dbReference type="EMBL" id="OV170222">
    <property type="protein sequence ID" value="CAH0720804.1"/>
    <property type="molecule type" value="Genomic_DNA"/>
</dbReference>
<dbReference type="AlphaFoldDB" id="A0A8J9Y6J9"/>
<dbReference type="CDD" id="cd14690">
    <property type="entry name" value="bZIP_CREB1"/>
    <property type="match status" value="1"/>
</dbReference>
<reference evidence="10" key="1">
    <citation type="submission" date="2021-12" db="EMBL/GenBank/DDBJ databases">
        <authorList>
            <person name="Martin H S."/>
        </authorList>
    </citation>
    <scope>NUCLEOTIDE SEQUENCE</scope>
</reference>
<feature type="region of interest" description="Disordered" evidence="7">
    <location>
        <begin position="134"/>
        <end position="156"/>
    </location>
</feature>
<evidence type="ECO:0000256" key="6">
    <source>
        <dbReference type="SAM" id="Coils"/>
    </source>
</evidence>
<dbReference type="GO" id="GO:0000981">
    <property type="term" value="F:DNA-binding transcription factor activity, RNA polymerase II-specific"/>
    <property type="evidence" value="ECO:0007669"/>
    <property type="project" value="TreeGrafter"/>
</dbReference>
<dbReference type="FunFam" id="1.20.5.170:FF:000003">
    <property type="entry name" value="cAMP-responsive element modulator isoform X2"/>
    <property type="match status" value="1"/>
</dbReference>
<dbReference type="PROSITE" id="PS50217">
    <property type="entry name" value="BZIP"/>
    <property type="match status" value="1"/>
</dbReference>
<dbReference type="SMART" id="SM00338">
    <property type="entry name" value="BRLZ"/>
    <property type="match status" value="1"/>
</dbReference>
<proteinExistence type="predicted"/>
<dbReference type="GO" id="GO:0005634">
    <property type="term" value="C:nucleus"/>
    <property type="evidence" value="ECO:0007669"/>
    <property type="project" value="UniProtKB-SubCell"/>
</dbReference>
<dbReference type="OrthoDB" id="5970722at2759"/>
<evidence type="ECO:0000313" key="11">
    <source>
        <dbReference type="Proteomes" id="UP000838878"/>
    </source>
</evidence>
<dbReference type="Pfam" id="PF02173">
    <property type="entry name" value="pKID"/>
    <property type="match status" value="1"/>
</dbReference>
<evidence type="ECO:0000313" key="10">
    <source>
        <dbReference type="EMBL" id="CAH0720804.1"/>
    </source>
</evidence>
<dbReference type="PROSITE" id="PS00036">
    <property type="entry name" value="BZIP_BASIC"/>
    <property type="match status" value="1"/>
</dbReference>
<keyword evidence="6" id="KW-0175">Coiled coil</keyword>
<name>A0A8J9Y6J9_9NEOP</name>
<evidence type="ECO:0000256" key="4">
    <source>
        <dbReference type="ARBA" id="ARBA00023163"/>
    </source>
</evidence>
<feature type="coiled-coil region" evidence="6">
    <location>
        <begin position="272"/>
        <end position="306"/>
    </location>
</feature>
<dbReference type="InterPro" id="IPR001630">
    <property type="entry name" value="Leuzip_CREB"/>
</dbReference>
<feature type="non-terminal residue" evidence="10">
    <location>
        <position position="313"/>
    </location>
</feature>
<evidence type="ECO:0000259" key="9">
    <source>
        <dbReference type="PROSITE" id="PS50953"/>
    </source>
</evidence>
<organism evidence="10 11">
    <name type="scientific">Brenthis ino</name>
    <name type="common">lesser marbled fritillary</name>
    <dbReference type="NCBI Taxonomy" id="405034"/>
    <lineage>
        <taxon>Eukaryota</taxon>
        <taxon>Metazoa</taxon>
        <taxon>Ecdysozoa</taxon>
        <taxon>Arthropoda</taxon>
        <taxon>Hexapoda</taxon>
        <taxon>Insecta</taxon>
        <taxon>Pterygota</taxon>
        <taxon>Neoptera</taxon>
        <taxon>Endopterygota</taxon>
        <taxon>Lepidoptera</taxon>
        <taxon>Glossata</taxon>
        <taxon>Ditrysia</taxon>
        <taxon>Papilionoidea</taxon>
        <taxon>Nymphalidae</taxon>
        <taxon>Heliconiinae</taxon>
        <taxon>Argynnini</taxon>
        <taxon>Brenthis</taxon>
    </lineage>
</organism>
<evidence type="ECO:0008006" key="12">
    <source>
        <dbReference type="Google" id="ProtNLM"/>
    </source>
</evidence>
<dbReference type="Proteomes" id="UP000838878">
    <property type="component" value="Chromosome 2"/>
</dbReference>
<accession>A0A8J9Y6J9</accession>
<dbReference type="GO" id="GO:0000978">
    <property type="term" value="F:RNA polymerase II cis-regulatory region sequence-specific DNA binding"/>
    <property type="evidence" value="ECO:0007669"/>
    <property type="project" value="TreeGrafter"/>
</dbReference>
<dbReference type="PANTHER" id="PTHR45879:SF3">
    <property type="entry name" value="CYCLIC AMP RESPONSE ELEMENT-BINDING PROTEIN B"/>
    <property type="match status" value="1"/>
</dbReference>
<dbReference type="GO" id="GO:0005667">
    <property type="term" value="C:transcription regulator complex"/>
    <property type="evidence" value="ECO:0007669"/>
    <property type="project" value="TreeGrafter"/>
</dbReference>
<dbReference type="Pfam" id="PF00170">
    <property type="entry name" value="bZIP_1"/>
    <property type="match status" value="1"/>
</dbReference>
<dbReference type="InterPro" id="IPR003102">
    <property type="entry name" value="CREB1-like_pKID"/>
</dbReference>
<dbReference type="PRINTS" id="PR00041">
    <property type="entry name" value="LEUZIPPRCREB"/>
</dbReference>
<dbReference type="InterPro" id="IPR004827">
    <property type="entry name" value="bZIP"/>
</dbReference>
<feature type="domain" description="BZIP" evidence="8">
    <location>
        <begin position="254"/>
        <end position="313"/>
    </location>
</feature>
<keyword evidence="5" id="KW-0539">Nucleus</keyword>
<keyword evidence="11" id="KW-1185">Reference proteome</keyword>
<dbReference type="InterPro" id="IPR046347">
    <property type="entry name" value="bZIP_sf"/>
</dbReference>
<dbReference type="SUPFAM" id="SSF57959">
    <property type="entry name" value="Leucine zipper domain"/>
    <property type="match status" value="1"/>
</dbReference>
<evidence type="ECO:0000256" key="1">
    <source>
        <dbReference type="ARBA" id="ARBA00004123"/>
    </source>
</evidence>
<comment type="subcellular location">
    <subcellularLocation>
        <location evidence="1">Nucleus</location>
    </subcellularLocation>
</comment>
<feature type="domain" description="KID" evidence="9">
    <location>
        <begin position="136"/>
        <end position="195"/>
    </location>
</feature>
<evidence type="ECO:0000259" key="8">
    <source>
        <dbReference type="PROSITE" id="PS50217"/>
    </source>
</evidence>